<evidence type="ECO:0000256" key="6">
    <source>
        <dbReference type="ARBA" id="ARBA00023273"/>
    </source>
</evidence>
<feature type="repeat" description="TPR" evidence="9">
    <location>
        <begin position="7"/>
        <end position="40"/>
    </location>
</feature>
<comment type="subcellular location">
    <subcellularLocation>
        <location evidence="1">Cytoplasm</location>
        <location evidence="1">Cytoskeleton</location>
        <location evidence="1">Cilium axoneme</location>
    </subcellularLocation>
</comment>
<keyword evidence="4 9" id="KW-0802">TPR repeat</keyword>
<accession>V6LLA9</accession>
<evidence type="ECO:0000256" key="9">
    <source>
        <dbReference type="PROSITE-ProRule" id="PRU00339"/>
    </source>
</evidence>
<reference evidence="11" key="2">
    <citation type="submission" date="2020-12" db="EMBL/GenBank/DDBJ databases">
        <title>New Spironucleus salmonicida genome in near-complete chromosomes.</title>
        <authorList>
            <person name="Xu F."/>
            <person name="Kurt Z."/>
            <person name="Jimenez-Gonzalez A."/>
            <person name="Astvaldsson A."/>
            <person name="Andersson J.O."/>
            <person name="Svard S.G."/>
        </authorList>
    </citation>
    <scope>NUCLEOTIDE SEQUENCE</scope>
    <source>
        <strain evidence="11">ATCC 50377</strain>
    </source>
</reference>
<dbReference type="VEuPathDB" id="GiardiaDB:SS50377_24628"/>
<dbReference type="AlphaFoldDB" id="V6LLA9"/>
<dbReference type="EMBL" id="KI546115">
    <property type="protein sequence ID" value="EST44521.1"/>
    <property type="molecule type" value="Genomic_DNA"/>
</dbReference>
<protein>
    <recommendedName>
        <fullName evidence="7">Outer dynein arm-docking complex subunit 4</fullName>
    </recommendedName>
    <alternativeName>
        <fullName evidence="8">Tetratricopeptide repeat protein 25</fullName>
    </alternativeName>
</protein>
<evidence type="ECO:0000256" key="3">
    <source>
        <dbReference type="ARBA" id="ARBA00022737"/>
    </source>
</evidence>
<dbReference type="GO" id="GO:0005930">
    <property type="term" value="C:axoneme"/>
    <property type="evidence" value="ECO:0007669"/>
    <property type="project" value="UniProtKB-SubCell"/>
</dbReference>
<dbReference type="InterPro" id="IPR011990">
    <property type="entry name" value="TPR-like_helical_dom_sf"/>
</dbReference>
<name>V6LLA9_9EUKA</name>
<dbReference type="PANTHER" id="PTHR23040">
    <property type="match status" value="1"/>
</dbReference>
<evidence type="ECO:0000256" key="1">
    <source>
        <dbReference type="ARBA" id="ARBA00004430"/>
    </source>
</evidence>
<keyword evidence="12" id="KW-1185">Reference proteome</keyword>
<dbReference type="OrthoDB" id="245563at2759"/>
<sequence length="483" mass="56020">MIPKELADQYYTQAQNHYRLGDNEKAIKQVTQAIELFPSQSYFIFRSKCHTTAAHVKQSLEDAYHAIKLNKLQAEAYYVCAEANFYAGEFELALVEFYTAVAMRNHDKRDQKGLSKSIEGIKNAFNISEQKVNKYIDFLDKGIIVEESLGSKNTCEFKFAQYASHDINPLDQFYEAELITATEYAPIDQHLSESEDPEDIIQNYCHVTDDRLFLQDINMTIIKNAVDNGVNYIQNREIFWKNQSKTTIKKIQQKEKKIKSKIDTGKPSSPSKEIILQHQERQNQIKTNVNRKIQKIPATSALQAVIQNKVLIMLSKVKYYENLKDYEKAEIILTSILLLSQNNNYLYKLCKLQYKQNKNSESLTNLNKLIQNLICAEFIDKNKAYLLIDSLCIKSQIMQQYNQFQESQQDLKEAERIALTFKDTTAIKYINMQYKLLNKAISTQQKTQYRESINVTQLNSTQQQISDELPLNLSDIENSENTC</sequence>
<dbReference type="SUPFAM" id="SSF48452">
    <property type="entry name" value="TPR-like"/>
    <property type="match status" value="2"/>
</dbReference>
<dbReference type="Gene3D" id="1.25.40.10">
    <property type="entry name" value="Tetratricopeptide repeat domain"/>
    <property type="match status" value="1"/>
</dbReference>
<keyword evidence="5" id="KW-0206">Cytoskeleton</keyword>
<evidence type="ECO:0000256" key="4">
    <source>
        <dbReference type="ARBA" id="ARBA00022803"/>
    </source>
</evidence>
<dbReference type="EMBL" id="AUWU02000005">
    <property type="protein sequence ID" value="KAH0572517.1"/>
    <property type="molecule type" value="Genomic_DNA"/>
</dbReference>
<evidence type="ECO:0000313" key="12">
    <source>
        <dbReference type="Proteomes" id="UP000018208"/>
    </source>
</evidence>
<dbReference type="InterPro" id="IPR019734">
    <property type="entry name" value="TPR_rpt"/>
</dbReference>
<dbReference type="PROSITE" id="PS50005">
    <property type="entry name" value="TPR"/>
    <property type="match status" value="1"/>
</dbReference>
<keyword evidence="2" id="KW-0963">Cytoplasm</keyword>
<evidence type="ECO:0000256" key="2">
    <source>
        <dbReference type="ARBA" id="ARBA00022490"/>
    </source>
</evidence>
<evidence type="ECO:0000256" key="7">
    <source>
        <dbReference type="ARBA" id="ARBA00034139"/>
    </source>
</evidence>
<dbReference type="Proteomes" id="UP000018208">
    <property type="component" value="Unassembled WGS sequence"/>
</dbReference>
<dbReference type="SMART" id="SM00028">
    <property type="entry name" value="TPR"/>
    <property type="match status" value="3"/>
</dbReference>
<evidence type="ECO:0000313" key="10">
    <source>
        <dbReference type="EMBL" id="EST44521.1"/>
    </source>
</evidence>
<evidence type="ECO:0000313" key="11">
    <source>
        <dbReference type="EMBL" id="KAH0572517.1"/>
    </source>
</evidence>
<keyword evidence="3" id="KW-0677">Repeat</keyword>
<evidence type="ECO:0000256" key="5">
    <source>
        <dbReference type="ARBA" id="ARBA00023212"/>
    </source>
</evidence>
<gene>
    <name evidence="10" type="ORF">SS50377_15519</name>
    <name evidence="11" type="ORF">SS50377_24628</name>
</gene>
<reference evidence="10 11" key="1">
    <citation type="journal article" date="2014" name="PLoS Genet.">
        <title>The Genome of Spironucleus salmonicida Highlights a Fish Pathogen Adapted to Fluctuating Environments.</title>
        <authorList>
            <person name="Xu F."/>
            <person name="Jerlstrom-Hultqvist J."/>
            <person name="Einarsson E."/>
            <person name="Astvaldsson A."/>
            <person name="Svard S.G."/>
            <person name="Andersson J.O."/>
        </authorList>
    </citation>
    <scope>NUCLEOTIDE SEQUENCE</scope>
    <source>
        <strain evidence="11">ATCC 50377</strain>
    </source>
</reference>
<dbReference type="InterPro" id="IPR040111">
    <property type="entry name" value="ODAD4"/>
</dbReference>
<dbReference type="PANTHER" id="PTHR23040:SF1">
    <property type="entry name" value="OUTER DYNEIN ARM-DOCKING COMPLEX SUBUNIT 4"/>
    <property type="match status" value="1"/>
</dbReference>
<proteinExistence type="predicted"/>
<evidence type="ECO:0000256" key="8">
    <source>
        <dbReference type="ARBA" id="ARBA00034143"/>
    </source>
</evidence>
<organism evidence="10">
    <name type="scientific">Spironucleus salmonicida</name>
    <dbReference type="NCBI Taxonomy" id="348837"/>
    <lineage>
        <taxon>Eukaryota</taxon>
        <taxon>Metamonada</taxon>
        <taxon>Diplomonadida</taxon>
        <taxon>Hexamitidae</taxon>
        <taxon>Hexamitinae</taxon>
        <taxon>Spironucleus</taxon>
    </lineage>
</organism>
<keyword evidence="6" id="KW-0966">Cell projection</keyword>